<protein>
    <submittedName>
        <fullName evidence="2">Lycopene cyclase</fullName>
    </submittedName>
</protein>
<dbReference type="Proteomes" id="UP000400924">
    <property type="component" value="Unassembled WGS sequence"/>
</dbReference>
<comment type="caution">
    <text evidence="2">The sequence shown here is derived from an EMBL/GenBank/DDBJ whole genome shotgun (WGS) entry which is preliminary data.</text>
</comment>
<dbReference type="Pfam" id="PF05834">
    <property type="entry name" value="Lycopene_cycl"/>
    <property type="match status" value="1"/>
</dbReference>
<evidence type="ECO:0000256" key="1">
    <source>
        <dbReference type="SAM" id="MobiDB-lite"/>
    </source>
</evidence>
<accession>A0A5N8XW63</accession>
<reference evidence="2 3" key="1">
    <citation type="submission" date="2019-07" db="EMBL/GenBank/DDBJ databases">
        <title>New species of Amycolatopsis and Streptomyces.</title>
        <authorList>
            <person name="Duangmal K."/>
            <person name="Teo W.F.A."/>
            <person name="Lipun K."/>
        </authorList>
    </citation>
    <scope>NUCLEOTIDE SEQUENCE [LARGE SCALE GENOMIC DNA]</scope>
    <source>
        <strain evidence="2 3">NBRC 106415</strain>
    </source>
</reference>
<evidence type="ECO:0000313" key="2">
    <source>
        <dbReference type="EMBL" id="MPY63609.1"/>
    </source>
</evidence>
<keyword evidence="3" id="KW-1185">Reference proteome</keyword>
<feature type="non-terminal residue" evidence="2">
    <location>
        <position position="1"/>
    </location>
</feature>
<feature type="compositionally biased region" description="Low complexity" evidence="1">
    <location>
        <begin position="246"/>
        <end position="258"/>
    </location>
</feature>
<proteinExistence type="predicted"/>
<feature type="region of interest" description="Disordered" evidence="1">
    <location>
        <begin position="236"/>
        <end position="258"/>
    </location>
</feature>
<sequence>PHRLPAARTHLLQHFRGWFVRTQRPAFDPDVADLMDFRTPQPACGLSFGYVLPTSRHTALVEYTEFGPAPLTADAYDAALEHYTRRVLDTGPVQVQATEQGVIPMTDAVLADRAARTVFRIGVAGGCTRSSTGYTFAAIQRQAEAVARAVRAGRRPAPPPPHRRRARMMDAVLLRALDTGRIDGPDFFCRLFDRVPTVRLLRFLDGRTRLYEDVAVGVHAPVAPMLRTAAELLWLPRRPPPPPDRPAGADGPAPRSSS</sequence>
<dbReference type="EMBL" id="VJZC01000601">
    <property type="protein sequence ID" value="MPY63609.1"/>
    <property type="molecule type" value="Genomic_DNA"/>
</dbReference>
<evidence type="ECO:0000313" key="3">
    <source>
        <dbReference type="Proteomes" id="UP000400924"/>
    </source>
</evidence>
<dbReference type="AlphaFoldDB" id="A0A5N8XW63"/>
<dbReference type="RefSeq" id="WP_265579843.1">
    <property type="nucleotide sequence ID" value="NZ_VJZC01000601.1"/>
</dbReference>
<gene>
    <name evidence="2" type="ORF">FNH08_42565</name>
</gene>
<organism evidence="2 3">
    <name type="scientific">Streptomyces spongiae</name>
    <dbReference type="NCBI Taxonomy" id="565072"/>
    <lineage>
        <taxon>Bacteria</taxon>
        <taxon>Bacillati</taxon>
        <taxon>Actinomycetota</taxon>
        <taxon>Actinomycetes</taxon>
        <taxon>Kitasatosporales</taxon>
        <taxon>Streptomycetaceae</taxon>
        <taxon>Streptomyces</taxon>
    </lineage>
</organism>
<name>A0A5N8XW63_9ACTN</name>